<evidence type="ECO:0000256" key="1">
    <source>
        <dbReference type="SAM" id="MobiDB-lite"/>
    </source>
</evidence>
<comment type="caution">
    <text evidence="2">The sequence shown here is derived from an EMBL/GenBank/DDBJ whole genome shotgun (WGS) entry which is preliminary data.</text>
</comment>
<dbReference type="RefSeq" id="XP_067753232.1">
    <property type="nucleotide sequence ID" value="XM_067897075.1"/>
</dbReference>
<dbReference type="OrthoDB" id="445556at2759"/>
<dbReference type="KEGG" id="phet:94287152"/>
<reference evidence="2 3" key="1">
    <citation type="submission" date="2021-02" db="EMBL/GenBank/DDBJ databases">
        <title>Porcisia hertigi Genome sequencing and assembly.</title>
        <authorList>
            <person name="Almutairi H."/>
            <person name="Gatherer D."/>
        </authorList>
    </citation>
    <scope>NUCLEOTIDE SEQUENCE [LARGE SCALE GENOMIC DNA]</scope>
    <source>
        <strain evidence="2 3">C119</strain>
    </source>
</reference>
<feature type="compositionally biased region" description="Polar residues" evidence="1">
    <location>
        <begin position="295"/>
        <end position="317"/>
    </location>
</feature>
<gene>
    <name evidence="2" type="ORF">JKF63_01026</name>
</gene>
<organism evidence="2 3">
    <name type="scientific">Porcisia hertigi</name>
    <dbReference type="NCBI Taxonomy" id="2761500"/>
    <lineage>
        <taxon>Eukaryota</taxon>
        <taxon>Discoba</taxon>
        <taxon>Euglenozoa</taxon>
        <taxon>Kinetoplastea</taxon>
        <taxon>Metakinetoplastina</taxon>
        <taxon>Trypanosomatida</taxon>
        <taxon>Trypanosomatidae</taxon>
        <taxon>Leishmaniinae</taxon>
        <taxon>Porcisia</taxon>
    </lineage>
</organism>
<dbReference type="InterPro" id="IPR036869">
    <property type="entry name" value="J_dom_sf"/>
</dbReference>
<protein>
    <recommendedName>
        <fullName evidence="4">C3H1-type domain-containing protein</fullName>
    </recommendedName>
</protein>
<name>A0A836IDM2_9TRYP</name>
<dbReference type="GeneID" id="94287152"/>
<dbReference type="EMBL" id="JAFJZO010000035">
    <property type="protein sequence ID" value="KAG5492448.1"/>
    <property type="molecule type" value="Genomic_DNA"/>
</dbReference>
<dbReference type="SUPFAM" id="SSF46565">
    <property type="entry name" value="Chaperone J-domain"/>
    <property type="match status" value="1"/>
</dbReference>
<proteinExistence type="predicted"/>
<evidence type="ECO:0008006" key="4">
    <source>
        <dbReference type="Google" id="ProtNLM"/>
    </source>
</evidence>
<dbReference type="AlphaFoldDB" id="A0A836IDM2"/>
<keyword evidence="3" id="KW-1185">Reference proteome</keyword>
<feature type="region of interest" description="Disordered" evidence="1">
    <location>
        <begin position="291"/>
        <end position="317"/>
    </location>
</feature>
<accession>A0A836IDM2</accession>
<evidence type="ECO:0000313" key="2">
    <source>
        <dbReference type="EMBL" id="KAG5492448.1"/>
    </source>
</evidence>
<dbReference type="Proteomes" id="UP000674318">
    <property type="component" value="Chromosome 35"/>
</dbReference>
<evidence type="ECO:0000313" key="3">
    <source>
        <dbReference type="Proteomes" id="UP000674318"/>
    </source>
</evidence>
<sequence length="361" mass="39080">MSFPFHAGSFAPVSEAYLPSKATEHTAGALGAKKSVCMAFYKSGGCPYLSHCEHAHHFTELCAETQMELLGSMPVGSIPAHFFDVSQSREERLIAPSSEPLKTSMVGCGHFNHVQTGKLESTVSSRRHPTGKYRELVVSHLGPQQPILDVPSFSSRTSSSAESLSLGGVHFSNGSSPPTIAVATTVEVGVFKMTLPLRCRYPHSSIPGTYYDVLALPRDAPHSDIIAKYRAWQRGGFKRMRQVDPVGAEAVDRIIVEARNVLGNPILRAAYNQQLPSAPVKQQSWAATSCGAGLTSRSTTPSKHHTQGLSSTTSSAFDTHHRLDESYKFIRHSRSNSGVYHVDGAAPVVTITSLHNGESIW</sequence>